<feature type="signal peptide" evidence="2">
    <location>
        <begin position="1"/>
        <end position="18"/>
    </location>
</feature>
<evidence type="ECO:0000256" key="1">
    <source>
        <dbReference type="ARBA" id="ARBA00022729"/>
    </source>
</evidence>
<dbReference type="PANTHER" id="PTHR43037">
    <property type="entry name" value="UNNAMED PRODUCT-RELATED"/>
    <property type="match status" value="1"/>
</dbReference>
<organism evidence="4 5">
    <name type="scientific">Chitinophaga pollutisoli</name>
    <dbReference type="NCBI Taxonomy" id="3133966"/>
    <lineage>
        <taxon>Bacteria</taxon>
        <taxon>Pseudomonadati</taxon>
        <taxon>Bacteroidota</taxon>
        <taxon>Chitinophagia</taxon>
        <taxon>Chitinophagales</taxon>
        <taxon>Chitinophagaceae</taxon>
        <taxon>Chitinophaga</taxon>
    </lineage>
</organism>
<feature type="chain" id="PRO_5047117948" evidence="2">
    <location>
        <begin position="19"/>
        <end position="259"/>
    </location>
</feature>
<dbReference type="PANTHER" id="PTHR43037:SF1">
    <property type="entry name" value="BLL1128 PROTEIN"/>
    <property type="match status" value="1"/>
</dbReference>
<dbReference type="InterPro" id="IPR003140">
    <property type="entry name" value="PLipase/COase/thioEstase"/>
</dbReference>
<evidence type="ECO:0000256" key="2">
    <source>
        <dbReference type="SAM" id="SignalP"/>
    </source>
</evidence>
<keyword evidence="5" id="KW-1185">Reference proteome</keyword>
<reference evidence="5" key="1">
    <citation type="submission" date="2024-03" db="EMBL/GenBank/DDBJ databases">
        <title>Chitinophaga horti sp. nov., isolated from garden soil.</title>
        <authorList>
            <person name="Lee D.S."/>
            <person name="Han D.M."/>
            <person name="Baek J.H."/>
            <person name="Choi D.G."/>
            <person name="Jeon J.H."/>
            <person name="Jeon C.O."/>
        </authorList>
    </citation>
    <scope>NUCLEOTIDE SEQUENCE [LARGE SCALE GENOMIC DNA]</scope>
    <source>
        <strain evidence="5">GPA1</strain>
    </source>
</reference>
<dbReference type="InterPro" id="IPR050955">
    <property type="entry name" value="Plant_Biomass_Hydrol_Est"/>
</dbReference>
<dbReference type="SUPFAM" id="SSF53474">
    <property type="entry name" value="alpha/beta-Hydrolases"/>
    <property type="match status" value="1"/>
</dbReference>
<feature type="domain" description="Phospholipase/carboxylesterase/thioesterase" evidence="3">
    <location>
        <begin position="50"/>
        <end position="244"/>
    </location>
</feature>
<dbReference type="Pfam" id="PF02230">
    <property type="entry name" value="Abhydrolase_2"/>
    <property type="match status" value="1"/>
</dbReference>
<proteinExistence type="predicted"/>
<dbReference type="Proteomes" id="UP001485459">
    <property type="component" value="Chromosome"/>
</dbReference>
<dbReference type="InterPro" id="IPR029058">
    <property type="entry name" value="AB_hydrolase_fold"/>
</dbReference>
<dbReference type="EMBL" id="CP149822">
    <property type="protein sequence ID" value="WZN40245.1"/>
    <property type="molecule type" value="Genomic_DNA"/>
</dbReference>
<keyword evidence="1 2" id="KW-0732">Signal</keyword>
<evidence type="ECO:0000313" key="5">
    <source>
        <dbReference type="Proteomes" id="UP001485459"/>
    </source>
</evidence>
<accession>A0ABZ2YKP3</accession>
<evidence type="ECO:0000259" key="3">
    <source>
        <dbReference type="Pfam" id="PF02230"/>
    </source>
</evidence>
<protein>
    <submittedName>
        <fullName evidence="4">Prolyl oligopeptidase family serine peptidase</fullName>
    </submittedName>
</protein>
<gene>
    <name evidence="4" type="ORF">WJU16_19950</name>
</gene>
<name>A0ABZ2YKP3_9BACT</name>
<sequence length="259" mass="28985">MKRFLLSLLMICPLLASAQSEGFEARWFTRNGETLPYRLLPPAGYNAGTAYPLIIFMHGIGERGNDNEKQLLHGSSLFLNDSLRQQYPAFVIFPQCADNSTWAPMMVRQDSSGERSFQFPASLPPTAPSRLLYQLIDSLMASGSVDTKRLYVGGMSMGGMGTFDMLSRFPTRFAAAFPICGAGNEKLAKRYAKNTAVWIFHGAEDKVVPPTSSRKFYENLKDRGADVKYTEYPGVGHNSWDNAFAEPELFPWLFSHQLQ</sequence>
<dbReference type="RefSeq" id="WP_341835171.1">
    <property type="nucleotide sequence ID" value="NZ_CP149822.1"/>
</dbReference>
<evidence type="ECO:0000313" key="4">
    <source>
        <dbReference type="EMBL" id="WZN40245.1"/>
    </source>
</evidence>
<dbReference type="Gene3D" id="3.40.50.1820">
    <property type="entry name" value="alpha/beta hydrolase"/>
    <property type="match status" value="1"/>
</dbReference>